<reference evidence="1 2" key="1">
    <citation type="journal article" date="2018" name="J. Microbiol.">
        <title>Bacillus spongiae sp. nov., isolated from sponge of Jeju Island.</title>
        <authorList>
            <person name="Lee G.E."/>
            <person name="Im W.T."/>
            <person name="Park J.S."/>
        </authorList>
    </citation>
    <scope>NUCLEOTIDE SEQUENCE [LARGE SCALE GENOMIC DNA]</scope>
    <source>
        <strain evidence="1 2">135PIL107-10</strain>
    </source>
</reference>
<dbReference type="Proteomes" id="UP001312865">
    <property type="component" value="Unassembled WGS sequence"/>
</dbReference>
<name>A0ABU8HJ78_9BACI</name>
<proteinExistence type="predicted"/>
<dbReference type="RefSeq" id="WP_336588896.1">
    <property type="nucleotide sequence ID" value="NZ_JBBAXC010000026.1"/>
</dbReference>
<evidence type="ECO:0000313" key="1">
    <source>
        <dbReference type="EMBL" id="MEI5909453.1"/>
    </source>
</evidence>
<evidence type="ECO:0000313" key="2">
    <source>
        <dbReference type="Proteomes" id="UP001312865"/>
    </source>
</evidence>
<comment type="caution">
    <text evidence="1">The sequence shown here is derived from an EMBL/GenBank/DDBJ whole genome shotgun (WGS) entry which is preliminary data.</text>
</comment>
<evidence type="ECO:0008006" key="3">
    <source>
        <dbReference type="Google" id="ProtNLM"/>
    </source>
</evidence>
<accession>A0ABU8HJ78</accession>
<protein>
    <recommendedName>
        <fullName evidence="3">EF-hand domain-containing protein</fullName>
    </recommendedName>
</protein>
<gene>
    <name evidence="1" type="ORF">WAK64_20705</name>
</gene>
<dbReference type="EMBL" id="JBBAXC010000026">
    <property type="protein sequence ID" value="MEI5909453.1"/>
    <property type="molecule type" value="Genomic_DNA"/>
</dbReference>
<organism evidence="1 2">
    <name type="scientific">Bacillus spongiae</name>
    <dbReference type="NCBI Taxonomy" id="2683610"/>
    <lineage>
        <taxon>Bacteria</taxon>
        <taxon>Bacillati</taxon>
        <taxon>Bacillota</taxon>
        <taxon>Bacilli</taxon>
        <taxon>Bacillales</taxon>
        <taxon>Bacillaceae</taxon>
        <taxon>Bacillus</taxon>
    </lineage>
</organism>
<keyword evidence="2" id="KW-1185">Reference proteome</keyword>
<sequence length="112" mass="12949">MAVVDFSVIQGEPLNFKNLYEKDYEIPYDIEAGLVFKIKHLFDQSHNTTDIEEATKMLQNIAFEILSLDKKQEITKKEISKFSIKTCSIIITETMKHITKIEQNPNSDTLHS</sequence>